<keyword evidence="2" id="KW-1185">Reference proteome</keyword>
<sequence length="105" mass="11486">DSEDDDQMSEGGVEPKVQWGDQATTAFGKWQRGVDRLTPDLMKQSDQLLELVQGAVCQQWPLASGVAMALNGAMLKCVALAREFARFTNPNGALEYVEKRAVDNA</sequence>
<feature type="non-terminal residue" evidence="1">
    <location>
        <position position="105"/>
    </location>
</feature>
<organism evidence="1 2">
    <name type="scientific">Prorocentrum cordatum</name>
    <dbReference type="NCBI Taxonomy" id="2364126"/>
    <lineage>
        <taxon>Eukaryota</taxon>
        <taxon>Sar</taxon>
        <taxon>Alveolata</taxon>
        <taxon>Dinophyceae</taxon>
        <taxon>Prorocentrales</taxon>
        <taxon>Prorocentraceae</taxon>
        <taxon>Prorocentrum</taxon>
    </lineage>
</organism>
<protein>
    <submittedName>
        <fullName evidence="1">Uncharacterized protein</fullName>
    </submittedName>
</protein>
<gene>
    <name evidence="1" type="ORF">PCOR1329_LOCUS67038</name>
</gene>
<dbReference type="Proteomes" id="UP001189429">
    <property type="component" value="Unassembled WGS sequence"/>
</dbReference>
<proteinExistence type="predicted"/>
<evidence type="ECO:0000313" key="2">
    <source>
        <dbReference type="Proteomes" id="UP001189429"/>
    </source>
</evidence>
<dbReference type="EMBL" id="CAUYUJ010018669">
    <property type="protein sequence ID" value="CAK0885414.1"/>
    <property type="molecule type" value="Genomic_DNA"/>
</dbReference>
<comment type="caution">
    <text evidence="1">The sequence shown here is derived from an EMBL/GenBank/DDBJ whole genome shotgun (WGS) entry which is preliminary data.</text>
</comment>
<accession>A0ABN9WHS5</accession>
<name>A0ABN9WHS5_9DINO</name>
<feature type="non-terminal residue" evidence="1">
    <location>
        <position position="1"/>
    </location>
</feature>
<reference evidence="1" key="1">
    <citation type="submission" date="2023-10" db="EMBL/GenBank/DDBJ databases">
        <authorList>
            <person name="Chen Y."/>
            <person name="Shah S."/>
            <person name="Dougan E. K."/>
            <person name="Thang M."/>
            <person name="Chan C."/>
        </authorList>
    </citation>
    <scope>NUCLEOTIDE SEQUENCE [LARGE SCALE GENOMIC DNA]</scope>
</reference>
<evidence type="ECO:0000313" key="1">
    <source>
        <dbReference type="EMBL" id="CAK0885414.1"/>
    </source>
</evidence>